<reference evidence="2 3" key="1">
    <citation type="journal article" date="2014" name="BMC Genomics">
        <title>Comparative genomics of Bradyrhizobium japonicum CPAC 15 and Bradyrhizobium diazoefficiens CPAC 7: elite model strains for understanding symbiotic performance with soybean.</title>
        <authorList>
            <person name="Siqueira A.F."/>
            <person name="Ormeno-Orrillo E."/>
            <person name="Souza R.C."/>
            <person name="Rodrigues E.P."/>
            <person name="Almeida L.G."/>
            <person name="Barcellos F.G."/>
            <person name="Batista J.S."/>
            <person name="Nakatami A.S."/>
            <person name="Martinez-Romero E."/>
            <person name="Vasconcelos A.T."/>
            <person name="Hungria M."/>
        </authorList>
    </citation>
    <scope>NUCLEOTIDE SEQUENCE [LARGE SCALE GENOMIC DNA]</scope>
    <source>
        <strain evidence="2 3">SEMIA 5080</strain>
    </source>
</reference>
<evidence type="ECO:0008006" key="4">
    <source>
        <dbReference type="Google" id="ProtNLM"/>
    </source>
</evidence>
<dbReference type="Gene3D" id="2.10.70.10">
    <property type="entry name" value="Complement Module, domain 1"/>
    <property type="match status" value="1"/>
</dbReference>
<dbReference type="EMBL" id="ADOU02000008">
    <property type="protein sequence ID" value="KGJ63441.1"/>
    <property type="molecule type" value="Genomic_DNA"/>
</dbReference>
<sequence length="99" mass="11288">MQFISIVNFHRWNAPDAAYTNRQHLKFRRRITRAMSATSGDSGSGPAESPSATTRTLTMRGSRIDSRELFAHEREIIIAHGEDAYRLRLTSQNKLILTK</sequence>
<proteinExistence type="predicted"/>
<name>A0A837C361_9BRAD</name>
<dbReference type="InterPro" id="IPR019600">
    <property type="entry name" value="Hemin_uptake_protein_HemP"/>
</dbReference>
<gene>
    <name evidence="2" type="ORF">BJA5080_05237</name>
</gene>
<dbReference type="Pfam" id="PF10636">
    <property type="entry name" value="hemP"/>
    <property type="match status" value="1"/>
</dbReference>
<dbReference type="Proteomes" id="UP000024900">
    <property type="component" value="Unassembled WGS sequence"/>
</dbReference>
<organism evidence="2 3">
    <name type="scientific">Bradyrhizobium diazoefficiens SEMIA 5080</name>
    <dbReference type="NCBI Taxonomy" id="754504"/>
    <lineage>
        <taxon>Bacteria</taxon>
        <taxon>Pseudomonadati</taxon>
        <taxon>Pseudomonadota</taxon>
        <taxon>Alphaproteobacteria</taxon>
        <taxon>Hyphomicrobiales</taxon>
        <taxon>Nitrobacteraceae</taxon>
        <taxon>Bradyrhizobium</taxon>
    </lineage>
</organism>
<evidence type="ECO:0000256" key="1">
    <source>
        <dbReference type="SAM" id="MobiDB-lite"/>
    </source>
</evidence>
<dbReference type="AlphaFoldDB" id="A0A837C361"/>
<feature type="region of interest" description="Disordered" evidence="1">
    <location>
        <begin position="34"/>
        <end position="58"/>
    </location>
</feature>
<protein>
    <recommendedName>
        <fullName evidence="4">Hemin uptake protein</fullName>
    </recommendedName>
</protein>
<evidence type="ECO:0000313" key="2">
    <source>
        <dbReference type="EMBL" id="KGJ63441.1"/>
    </source>
</evidence>
<evidence type="ECO:0000313" key="3">
    <source>
        <dbReference type="Proteomes" id="UP000024900"/>
    </source>
</evidence>
<comment type="caution">
    <text evidence="2">The sequence shown here is derived from an EMBL/GenBank/DDBJ whole genome shotgun (WGS) entry which is preliminary data.</text>
</comment>
<accession>A0A837C361</accession>